<evidence type="ECO:0000313" key="5">
    <source>
        <dbReference type="Proteomes" id="UP001253851"/>
    </source>
</evidence>
<dbReference type="Proteomes" id="UP001253851">
    <property type="component" value="Unassembled WGS sequence"/>
</dbReference>
<evidence type="ECO:0000313" key="4">
    <source>
        <dbReference type="EMBL" id="MDT2982863.1"/>
    </source>
</evidence>
<keyword evidence="2" id="KW-1133">Transmembrane helix</keyword>
<evidence type="ECO:0000256" key="1">
    <source>
        <dbReference type="ARBA" id="ARBA00006068"/>
    </source>
</evidence>
<evidence type="ECO:0000256" key="2">
    <source>
        <dbReference type="SAM" id="Phobius"/>
    </source>
</evidence>
<gene>
    <name evidence="4" type="ORF">P7I34_09325</name>
</gene>
<feature type="transmembrane region" description="Helical" evidence="2">
    <location>
        <begin position="7"/>
        <end position="27"/>
    </location>
</feature>
<sequence>MRKYQRIVIGTLGVLVLGIIGLTVYGLQVYKDTSSTFEHISKPVDRKTKRRSETVNIEKREPFSILLLGIDTGALGRTEQGRSDSMMVVTVNPEKKQSTIVSLDRDIFTQIVGYGTLDKLNHAYAFGGEAMAMDSVENLLDIPIDHYVTINMQGLRDLIDAVGGIKVTNDIDFTLEGVHVPKGKITLNGKTGLAYARMRKEDPEGDIGRQKRQREVVTKILKKIMSLDGVNNYQKILKAVEKNSKTDLTWDDMLDIGKNYLPAFTTIHQEQLQGEGQMLNDVYYQLLGVNQLLHMQNTLREQLALPPNNQLSQGDEHTQGYVNYQFYDDSAVFSDGEDASE</sequence>
<dbReference type="InterPro" id="IPR004474">
    <property type="entry name" value="LytR_CpsA_psr"/>
</dbReference>
<keyword evidence="2" id="KW-0472">Membrane</keyword>
<organism evidence="4 5">
    <name type="scientific">Enterococcus casseliflavus</name>
    <name type="common">Enterococcus flavescens</name>
    <dbReference type="NCBI Taxonomy" id="37734"/>
    <lineage>
        <taxon>Bacteria</taxon>
        <taxon>Bacillati</taxon>
        <taxon>Bacillota</taxon>
        <taxon>Bacilli</taxon>
        <taxon>Lactobacillales</taxon>
        <taxon>Enterococcaceae</taxon>
        <taxon>Enterococcus</taxon>
    </lineage>
</organism>
<feature type="domain" description="Cell envelope-related transcriptional attenuator" evidence="3">
    <location>
        <begin position="82"/>
        <end position="225"/>
    </location>
</feature>
<dbReference type="InterPro" id="IPR050922">
    <property type="entry name" value="LytR/CpsA/Psr_CW_biosynth"/>
</dbReference>
<protein>
    <submittedName>
        <fullName evidence="4">LCP family protein</fullName>
    </submittedName>
</protein>
<evidence type="ECO:0000259" key="3">
    <source>
        <dbReference type="Pfam" id="PF03816"/>
    </source>
</evidence>
<dbReference type="Pfam" id="PF03816">
    <property type="entry name" value="LytR_cpsA_psr"/>
    <property type="match status" value="1"/>
</dbReference>
<dbReference type="PANTHER" id="PTHR33392:SF6">
    <property type="entry name" value="POLYISOPRENYL-TEICHOIC ACID--PEPTIDOGLYCAN TEICHOIC ACID TRANSFERASE TAGU"/>
    <property type="match status" value="1"/>
</dbReference>
<dbReference type="NCBIfam" id="TIGR00350">
    <property type="entry name" value="lytR_cpsA_psr"/>
    <property type="match status" value="1"/>
</dbReference>
<comment type="caution">
    <text evidence="4">The sequence shown here is derived from an EMBL/GenBank/DDBJ whole genome shotgun (WGS) entry which is preliminary data.</text>
</comment>
<name>A0ABD5FMS7_ENTCA</name>
<dbReference type="AlphaFoldDB" id="A0ABD5FMS7"/>
<accession>A0ABD5FMS7</accession>
<dbReference type="PANTHER" id="PTHR33392">
    <property type="entry name" value="POLYISOPRENYL-TEICHOIC ACID--PEPTIDOGLYCAN TEICHOIC ACID TRANSFERASE TAGU"/>
    <property type="match status" value="1"/>
</dbReference>
<keyword evidence="2" id="KW-0812">Transmembrane</keyword>
<dbReference type="EMBL" id="JARQDZ010000003">
    <property type="protein sequence ID" value="MDT2982863.1"/>
    <property type="molecule type" value="Genomic_DNA"/>
</dbReference>
<proteinExistence type="inferred from homology"/>
<reference evidence="4 5" key="1">
    <citation type="submission" date="2023-03" db="EMBL/GenBank/DDBJ databases">
        <authorList>
            <person name="Shen W."/>
            <person name="Cai J."/>
        </authorList>
    </citation>
    <scope>NUCLEOTIDE SEQUENCE [LARGE SCALE GENOMIC DNA]</scope>
    <source>
        <strain evidence="4 5">B516</strain>
    </source>
</reference>
<comment type="similarity">
    <text evidence="1">Belongs to the LytR/CpsA/Psr (LCP) family.</text>
</comment>
<dbReference type="Gene3D" id="3.40.630.190">
    <property type="entry name" value="LCP protein"/>
    <property type="match status" value="1"/>
</dbReference>
<dbReference type="RefSeq" id="WP_060792204.1">
    <property type="nucleotide sequence ID" value="NZ_BAAAXK010000011.1"/>
</dbReference>